<evidence type="ECO:0000313" key="10">
    <source>
        <dbReference type="Proteomes" id="UP000627538"/>
    </source>
</evidence>
<dbReference type="Gene3D" id="3.40.30.20">
    <property type="match status" value="1"/>
</dbReference>
<evidence type="ECO:0000313" key="9">
    <source>
        <dbReference type="EMBL" id="MBD3689215.1"/>
    </source>
</evidence>
<accession>A0A8I0GBP3</accession>
<dbReference type="PANTHER" id="PTHR43004:SF19">
    <property type="entry name" value="BINDING MONOOXYGENASE, PUTATIVE (JCVI)-RELATED"/>
    <property type="match status" value="1"/>
</dbReference>
<reference evidence="9 10" key="1">
    <citation type="submission" date="2020-08" db="EMBL/GenBank/DDBJ databases">
        <title>Winkia gen. nov., sp. nov., isolated from faeces of the Anser albifrons in China.</title>
        <authorList>
            <person name="Liu Q."/>
        </authorList>
    </citation>
    <scope>NUCLEOTIDE SEQUENCE [LARGE SCALE GENOMIC DNA]</scope>
    <source>
        <strain evidence="9 10">C62</strain>
    </source>
</reference>
<protein>
    <submittedName>
        <fullName evidence="9">FAD-dependent monooxygenase</fullName>
    </submittedName>
</protein>
<dbReference type="PANTHER" id="PTHR43004">
    <property type="entry name" value="TRK SYSTEM POTASSIUM UPTAKE PROTEIN"/>
    <property type="match status" value="1"/>
</dbReference>
<dbReference type="Pfam" id="PF01494">
    <property type="entry name" value="FAD_binding_3"/>
    <property type="match status" value="1"/>
</dbReference>
<dbReference type="InterPro" id="IPR038220">
    <property type="entry name" value="PHOX_C_sf"/>
</dbReference>
<proteinExistence type="inferred from homology"/>
<dbReference type="InterPro" id="IPR036188">
    <property type="entry name" value="FAD/NAD-bd_sf"/>
</dbReference>
<evidence type="ECO:0000256" key="5">
    <source>
        <dbReference type="ARBA" id="ARBA00023002"/>
    </source>
</evidence>
<dbReference type="GO" id="GO:0071949">
    <property type="term" value="F:FAD binding"/>
    <property type="evidence" value="ECO:0007669"/>
    <property type="project" value="InterPro"/>
</dbReference>
<evidence type="ECO:0000259" key="8">
    <source>
        <dbReference type="Pfam" id="PF07976"/>
    </source>
</evidence>
<keyword evidence="3" id="KW-0285">Flavoprotein</keyword>
<dbReference type="SUPFAM" id="SSF51905">
    <property type="entry name" value="FAD/NAD(P)-binding domain"/>
    <property type="match status" value="1"/>
</dbReference>
<evidence type="ECO:0000256" key="1">
    <source>
        <dbReference type="ARBA" id="ARBA00001974"/>
    </source>
</evidence>
<comment type="caution">
    <text evidence="9">The sequence shown here is derived from an EMBL/GenBank/DDBJ whole genome shotgun (WGS) entry which is preliminary data.</text>
</comment>
<name>A0A8I0GBP3_9ACTO</name>
<evidence type="ECO:0000256" key="3">
    <source>
        <dbReference type="ARBA" id="ARBA00022630"/>
    </source>
</evidence>
<dbReference type="InterPro" id="IPR050641">
    <property type="entry name" value="RIFMO-like"/>
</dbReference>
<dbReference type="AlphaFoldDB" id="A0A8I0GBP3"/>
<dbReference type="CDD" id="cd02979">
    <property type="entry name" value="PHOX_C"/>
    <property type="match status" value="1"/>
</dbReference>
<dbReference type="Proteomes" id="UP000627538">
    <property type="component" value="Unassembled WGS sequence"/>
</dbReference>
<dbReference type="RefSeq" id="WP_191071282.1">
    <property type="nucleotide sequence ID" value="NZ_CP060506.1"/>
</dbReference>
<dbReference type="Gene3D" id="3.30.9.10">
    <property type="entry name" value="D-Amino Acid Oxidase, subunit A, domain 2"/>
    <property type="match status" value="1"/>
</dbReference>
<dbReference type="Pfam" id="PF07976">
    <property type="entry name" value="Phe_hydrox_dim"/>
    <property type="match status" value="1"/>
</dbReference>
<dbReference type="EMBL" id="JACRUO010000001">
    <property type="protein sequence ID" value="MBD3689215.1"/>
    <property type="molecule type" value="Genomic_DNA"/>
</dbReference>
<comment type="cofactor">
    <cofactor evidence="1">
        <name>FAD</name>
        <dbReference type="ChEBI" id="CHEBI:57692"/>
    </cofactor>
</comment>
<dbReference type="InterPro" id="IPR012941">
    <property type="entry name" value="Phe_hydrox_C_dim_dom"/>
</dbReference>
<feature type="domain" description="FAD-binding" evidence="7">
    <location>
        <begin position="34"/>
        <end position="404"/>
    </location>
</feature>
<dbReference type="SUPFAM" id="SSF54373">
    <property type="entry name" value="FAD-linked reductases, C-terminal domain"/>
    <property type="match status" value="1"/>
</dbReference>
<keyword evidence="5" id="KW-0560">Oxidoreductase</keyword>
<gene>
    <name evidence="9" type="ORF">H8R10_03090</name>
</gene>
<keyword evidence="10" id="KW-1185">Reference proteome</keyword>
<dbReference type="Gene3D" id="3.50.50.60">
    <property type="entry name" value="FAD/NAD(P)-binding domain"/>
    <property type="match status" value="1"/>
</dbReference>
<sequence>MQQFHHHGYVSTNPRVKPAAGVGLEERPADPPTELDVLIVGSGPAGMLMFSQLAEFGDVRTAMIERREGRLVLGHADGVQQRSVEMFQAFGFADEVIAEAYRITETSFWKPDPANPDHIYRAARTPDDPLGISEFPHLIINQARILDYLRERAGTYSPARLSPYYGWEFLDLEVVDGEEYPVHARLRRVGDGGEERLVRTKYLFGADGAHSRVRRAIGAQHLGKAQLHAWGVMDVLVNTDFPDIRNKAIIQSRHGSILHIPREGGYLARIYVDLGAQSAEDDHAVRQTPIDEIIRRANAILTPYSLDVREVAWWSVYEVGHRVTDRFDDVPTDEVGTRDPHVFIAGDACHTHSAKAGQGMNVSMQDAFNLGWKLGHVLTGRAPASLLATYTAERQQIAQDLIDFDSRWSSMMVKEEAEESIEDFYVRTAEFPAGFMTQYRPSILTWGDSDQEAARGIPLGKRFKSVEVGRRSDANPKQLGHLHEADGRWRLYVFADEAPAGAPDSALARWAMWMSENPVSPFRAYRRQGEDLDALIDAKVIYQQHHHDIDPNAVPELFKPVTGGLELVNLEKIFGITDDVDIFAEREIDRGGVVVAVRPDMYVAAIVPLSRPSEIADFFAGIYRRD</sequence>
<evidence type="ECO:0000256" key="6">
    <source>
        <dbReference type="SAM" id="MobiDB-lite"/>
    </source>
</evidence>
<dbReference type="InterPro" id="IPR002938">
    <property type="entry name" value="FAD-bd"/>
</dbReference>
<keyword evidence="4" id="KW-0274">FAD</keyword>
<evidence type="ECO:0000259" key="7">
    <source>
        <dbReference type="Pfam" id="PF01494"/>
    </source>
</evidence>
<comment type="similarity">
    <text evidence="2">Belongs to the PheA/TfdB FAD monooxygenase family.</text>
</comment>
<dbReference type="InterPro" id="IPR036249">
    <property type="entry name" value="Thioredoxin-like_sf"/>
</dbReference>
<feature type="region of interest" description="Disordered" evidence="6">
    <location>
        <begin position="1"/>
        <end position="29"/>
    </location>
</feature>
<evidence type="ECO:0000256" key="4">
    <source>
        <dbReference type="ARBA" id="ARBA00022827"/>
    </source>
</evidence>
<dbReference type="GO" id="GO:0016709">
    <property type="term" value="F:oxidoreductase activity, acting on paired donors, with incorporation or reduction of molecular oxygen, NAD(P)H as one donor, and incorporation of one atom of oxygen"/>
    <property type="evidence" value="ECO:0007669"/>
    <property type="project" value="UniProtKB-ARBA"/>
</dbReference>
<dbReference type="SUPFAM" id="SSF52833">
    <property type="entry name" value="Thioredoxin-like"/>
    <property type="match status" value="1"/>
</dbReference>
<feature type="domain" description="Phenol hydroxylase-like C-terminal dimerisation" evidence="8">
    <location>
        <begin position="437"/>
        <end position="623"/>
    </location>
</feature>
<organism evidence="9 10">
    <name type="scientific">Nanchangia anserum</name>
    <dbReference type="NCBI Taxonomy" id="2692125"/>
    <lineage>
        <taxon>Bacteria</taxon>
        <taxon>Bacillati</taxon>
        <taxon>Actinomycetota</taxon>
        <taxon>Actinomycetes</taxon>
        <taxon>Actinomycetales</taxon>
        <taxon>Actinomycetaceae</taxon>
        <taxon>Nanchangia</taxon>
    </lineage>
</organism>
<dbReference type="NCBIfam" id="NF006144">
    <property type="entry name" value="PRK08294.1"/>
    <property type="match status" value="1"/>
</dbReference>
<dbReference type="PRINTS" id="PR00420">
    <property type="entry name" value="RNGMNOXGNASE"/>
</dbReference>
<evidence type="ECO:0000256" key="2">
    <source>
        <dbReference type="ARBA" id="ARBA00007801"/>
    </source>
</evidence>
<keyword evidence="9" id="KW-0503">Monooxygenase</keyword>